<gene>
    <name evidence="8" type="ORF">N7498_008396</name>
</gene>
<feature type="transmembrane region" description="Helical" evidence="7">
    <location>
        <begin position="32"/>
        <end position="49"/>
    </location>
</feature>
<evidence type="ECO:0000313" key="9">
    <source>
        <dbReference type="Proteomes" id="UP001150904"/>
    </source>
</evidence>
<dbReference type="GO" id="GO:0016671">
    <property type="term" value="F:oxidoreductase activity, acting on a sulfur group of donors, disulfide as acceptor"/>
    <property type="evidence" value="ECO:0007669"/>
    <property type="project" value="InterPro"/>
</dbReference>
<dbReference type="PANTHER" id="PTHR13234">
    <property type="entry name" value="GAMMA-INTERFERON INDUCIBLE LYSOSOMAL THIOL REDUCTASE GILT"/>
    <property type="match status" value="1"/>
</dbReference>
<evidence type="ECO:0000256" key="5">
    <source>
        <dbReference type="ARBA" id="ARBA00023180"/>
    </source>
</evidence>
<dbReference type="OrthoDB" id="958254at2759"/>
<accession>A0A9W9JDR2</accession>
<reference evidence="8" key="1">
    <citation type="submission" date="2022-12" db="EMBL/GenBank/DDBJ databases">
        <authorList>
            <person name="Petersen C."/>
        </authorList>
    </citation>
    <scope>NUCLEOTIDE SEQUENCE</scope>
    <source>
        <strain evidence="8">IBT 15544</strain>
    </source>
</reference>
<comment type="subcellular location">
    <subcellularLocation>
        <location evidence="1">Secreted</location>
    </subcellularLocation>
</comment>
<keyword evidence="3" id="KW-0964">Secreted</keyword>
<proteinExistence type="inferred from homology"/>
<comment type="similarity">
    <text evidence="2">Belongs to the GILT family.</text>
</comment>
<dbReference type="GO" id="GO:0005576">
    <property type="term" value="C:extracellular region"/>
    <property type="evidence" value="ECO:0007669"/>
    <property type="project" value="UniProtKB-SubCell"/>
</dbReference>
<evidence type="ECO:0000256" key="1">
    <source>
        <dbReference type="ARBA" id="ARBA00004613"/>
    </source>
</evidence>
<evidence type="ECO:0000256" key="3">
    <source>
        <dbReference type="ARBA" id="ARBA00022525"/>
    </source>
</evidence>
<evidence type="ECO:0000256" key="6">
    <source>
        <dbReference type="SAM" id="MobiDB-lite"/>
    </source>
</evidence>
<keyword evidence="4" id="KW-0732">Signal</keyword>
<dbReference type="PANTHER" id="PTHR13234:SF8">
    <property type="entry name" value="GAMMA-INTERFERON-INDUCIBLE LYSOSOMAL THIOL REDUCTASE"/>
    <property type="match status" value="1"/>
</dbReference>
<dbReference type="EMBL" id="JAPQKR010000015">
    <property type="protein sequence ID" value="KAJ5194958.1"/>
    <property type="molecule type" value="Genomic_DNA"/>
</dbReference>
<dbReference type="GeneID" id="83182759"/>
<keyword evidence="9" id="KW-1185">Reference proteome</keyword>
<sequence length="324" mass="35743">MEKLPIHSGDAQDGPDPNGAPSKSRRDRSIPPHRIVIAVGFLICYYLLIKLSPRISLWPACGTHDAPGSADSDTSRNSFTPDSPDQTWQEYNKQLQADQESLRDTHRADTKVPLEAHIMSKCPDAQTCLQKLVLPAMEQISDKVNFQLSFIASVTNDSSEIKCMHGPGECIGDMLLLCAANLPFHPTADESLLPKTYPRTPIIRSLGFANCLINDYERIPERELVHQCALEHGIDFDSLNKCASQENDEPDSGENGGPLPSGLALLRNSALRSSSLGAEISCTVRLDEKVWCIHDSGEWRDCADGGSNPQVLADEVNRLWEERN</sequence>
<dbReference type="AlphaFoldDB" id="A0A9W9JDR2"/>
<dbReference type="InterPro" id="IPR004911">
    <property type="entry name" value="Interferon-induced_GILT"/>
</dbReference>
<dbReference type="RefSeq" id="XP_058305446.1">
    <property type="nucleotide sequence ID" value="XM_058455458.1"/>
</dbReference>
<protein>
    <submittedName>
        <fullName evidence="8">Gamma interferon inducible lysosomal thiol reductase GILT</fullName>
    </submittedName>
</protein>
<evidence type="ECO:0000256" key="4">
    <source>
        <dbReference type="ARBA" id="ARBA00022729"/>
    </source>
</evidence>
<dbReference type="Pfam" id="PF03227">
    <property type="entry name" value="GILT"/>
    <property type="match status" value="1"/>
</dbReference>
<evidence type="ECO:0000256" key="7">
    <source>
        <dbReference type="SAM" id="Phobius"/>
    </source>
</evidence>
<evidence type="ECO:0000313" key="8">
    <source>
        <dbReference type="EMBL" id="KAJ5194958.1"/>
    </source>
</evidence>
<name>A0A9W9JDR2_9EURO</name>
<organism evidence="8 9">
    <name type="scientific">Penicillium cinerascens</name>
    <dbReference type="NCBI Taxonomy" id="70096"/>
    <lineage>
        <taxon>Eukaryota</taxon>
        <taxon>Fungi</taxon>
        <taxon>Dikarya</taxon>
        <taxon>Ascomycota</taxon>
        <taxon>Pezizomycotina</taxon>
        <taxon>Eurotiomycetes</taxon>
        <taxon>Eurotiomycetidae</taxon>
        <taxon>Eurotiales</taxon>
        <taxon>Aspergillaceae</taxon>
        <taxon>Penicillium</taxon>
    </lineage>
</organism>
<comment type="caution">
    <text evidence="8">The sequence shown here is derived from an EMBL/GenBank/DDBJ whole genome shotgun (WGS) entry which is preliminary data.</text>
</comment>
<keyword evidence="5" id="KW-0325">Glycoprotein</keyword>
<dbReference type="Proteomes" id="UP001150904">
    <property type="component" value="Unassembled WGS sequence"/>
</dbReference>
<evidence type="ECO:0000256" key="2">
    <source>
        <dbReference type="ARBA" id="ARBA00005679"/>
    </source>
</evidence>
<feature type="region of interest" description="Disordered" evidence="6">
    <location>
        <begin position="1"/>
        <end position="28"/>
    </location>
</feature>
<keyword evidence="7" id="KW-1133">Transmembrane helix</keyword>
<keyword evidence="7" id="KW-0812">Transmembrane</keyword>
<keyword evidence="7" id="KW-0472">Membrane</keyword>
<reference evidence="8" key="2">
    <citation type="journal article" date="2023" name="IMA Fungus">
        <title>Comparative genomic study of the Penicillium genus elucidates a diverse pangenome and 15 lateral gene transfer events.</title>
        <authorList>
            <person name="Petersen C."/>
            <person name="Sorensen T."/>
            <person name="Nielsen M.R."/>
            <person name="Sondergaard T.E."/>
            <person name="Sorensen J.L."/>
            <person name="Fitzpatrick D.A."/>
            <person name="Frisvad J.C."/>
            <person name="Nielsen K.L."/>
        </authorList>
    </citation>
    <scope>NUCLEOTIDE SEQUENCE</scope>
    <source>
        <strain evidence="8">IBT 15544</strain>
    </source>
</reference>
<feature type="region of interest" description="Disordered" evidence="6">
    <location>
        <begin position="64"/>
        <end position="87"/>
    </location>
</feature>
<feature type="compositionally biased region" description="Polar residues" evidence="6">
    <location>
        <begin position="71"/>
        <end position="87"/>
    </location>
</feature>